<feature type="signal peptide" evidence="5">
    <location>
        <begin position="1"/>
        <end position="19"/>
    </location>
</feature>
<evidence type="ECO:0000259" key="7">
    <source>
        <dbReference type="PROSITE" id="PS50112"/>
    </source>
</evidence>
<dbReference type="PROSITE" id="PS50112">
    <property type="entry name" value="PAS"/>
    <property type="match status" value="1"/>
</dbReference>
<keyword evidence="8" id="KW-0067">ATP-binding</keyword>
<keyword evidence="3" id="KW-0597">Phosphoprotein</keyword>
<evidence type="ECO:0000313" key="9">
    <source>
        <dbReference type="Proteomes" id="UP001597361"/>
    </source>
</evidence>
<dbReference type="SUPFAM" id="SSF47384">
    <property type="entry name" value="Homodimeric domain of signal transducing histidine kinase"/>
    <property type="match status" value="1"/>
</dbReference>
<dbReference type="InterPro" id="IPR003661">
    <property type="entry name" value="HisK_dim/P_dom"/>
</dbReference>
<keyword evidence="4" id="KW-0472">Membrane</keyword>
<dbReference type="Pfam" id="PF00512">
    <property type="entry name" value="HisKA"/>
    <property type="match status" value="1"/>
</dbReference>
<dbReference type="Proteomes" id="UP001597361">
    <property type="component" value="Unassembled WGS sequence"/>
</dbReference>
<dbReference type="SUPFAM" id="SSF55785">
    <property type="entry name" value="PYP-like sensor domain (PAS domain)"/>
    <property type="match status" value="1"/>
</dbReference>
<dbReference type="GO" id="GO:0005524">
    <property type="term" value="F:ATP binding"/>
    <property type="evidence" value="ECO:0007669"/>
    <property type="project" value="UniProtKB-KW"/>
</dbReference>
<keyword evidence="4" id="KW-1133">Transmembrane helix</keyword>
<dbReference type="Gene3D" id="2.60.40.10">
    <property type="entry name" value="Immunoglobulins"/>
    <property type="match status" value="1"/>
</dbReference>
<accession>A0ABW4VUF7</accession>
<organism evidence="8 9">
    <name type="scientific">Belliella marina</name>
    <dbReference type="NCBI Taxonomy" id="1644146"/>
    <lineage>
        <taxon>Bacteria</taxon>
        <taxon>Pseudomonadati</taxon>
        <taxon>Bacteroidota</taxon>
        <taxon>Cytophagia</taxon>
        <taxon>Cytophagales</taxon>
        <taxon>Cyclobacteriaceae</taxon>
        <taxon>Belliella</taxon>
    </lineage>
</organism>
<dbReference type="InterPro" id="IPR015943">
    <property type="entry name" value="WD40/YVTN_repeat-like_dom_sf"/>
</dbReference>
<keyword evidence="8" id="KW-0547">Nucleotide-binding</keyword>
<keyword evidence="4" id="KW-0812">Transmembrane</keyword>
<dbReference type="SMART" id="SM00387">
    <property type="entry name" value="HATPase_c"/>
    <property type="match status" value="1"/>
</dbReference>
<evidence type="ECO:0000259" key="6">
    <source>
        <dbReference type="PROSITE" id="PS50109"/>
    </source>
</evidence>
<dbReference type="InterPro" id="IPR004358">
    <property type="entry name" value="Sig_transdc_His_kin-like_C"/>
</dbReference>
<keyword evidence="9" id="KW-1185">Reference proteome</keyword>
<dbReference type="Pfam" id="PF13426">
    <property type="entry name" value="PAS_9"/>
    <property type="match status" value="1"/>
</dbReference>
<keyword evidence="5" id="KW-0732">Signal</keyword>
<sequence length="1142" mass="130296">MKKIILLIACFLVYGSIHSQSFQFNRQIKGVELPTDNIAGIVQDEKGLLWFNTNDGVFYSDGIATYPLPEAISSKLTNRVKLFVDDDGYVWVVNQVKEAKAFFLKEGEWEEMVFPESVNKKKGVNHLEIAVVGKKKDKKVYVIFSDEVFYSSSGNWENVKSNFFDEGRLRSVNEYKGKVHLFFDLSTLIVEDGRVMKVSSKGIRLPSPITHVVYSKEQDLFYYLGKDFLAEGRQFLEVDKIIHKGFLKDIYSAIDYSYLQIENGKVYYFFNSQLYKYSPSTKQIQEISAVEAIKSYSIYAAFVDREGVIWIGTHRGLVNINSLRFLNFDSRSLLDDEVTALMRLGENKFLIGYNNGLQVYENGTFKTLLYDRELVSQPRNRITNFSKDKNDIVWFSSNLAGVGRYDHKTGSLSFEESPLGKFVTAVRAIGDSLFVVSRDKIYLSNINNRNSDHFSNDITNVILERFNQDEVYLRKVGLLKDGRLIFMQGGNPFIQEDFMETPKFINVIGFDYLEWGGKVYLGTETGLKYFENGEFKLFELNGQNIIRPVYALHLDKDQNIWAGTDQGVYLINGDGIVKFDEKNGLAGSEINRGALIDGENGEVMIGSQRGLSVFYPDEDDRRIINPITEILEINLLNKEVPFPRNNKVPFENNSIEVKFRAVSFLQNSNLTVRYKLEGYHQDWQEIINPRSNVLVFNNLPPGDYKFILQSSLRGVFSSGLVSSEPFTVEKPIYLQTWFVIFLLLLFLGIGFLLNAFMTQWRKQSILKQTIDEKTKQAFVSENQFRNVWNSSADGLMLSIEGGEILTVNPSFSKMVGFTIEALSEMYIKDLFSDPDYYKNQKEIILKALDRTAAEGVTFEMEMPLKNGLRYIEMYVTRLNTDEEERSVLLSVFRDVTDKKNYEIGLEVAKVKAEEANKLKSNILSNMSHEIRTPLNGILGSTENIIEQWEGDSELVSQLEIIQESGERLLSTINSILDMAKIEANKFEVIYKETNINDFVGKVLLPLKTLAIKKGLLLSTKFETKPFEGIIDQRYLEMIINNIVGNAIKYSDEGLISIKIGKVEESICLEVTDNGIGMTDDFMEKLFRPFEQESEGYGRKYEGTGLGLTITKNLIETLRGEIQVQSAKGKGTYVKVILPLGEI</sequence>
<dbReference type="RefSeq" id="WP_376888918.1">
    <property type="nucleotide sequence ID" value="NZ_JBHUHR010000046.1"/>
</dbReference>
<evidence type="ECO:0000256" key="3">
    <source>
        <dbReference type="ARBA" id="ARBA00022553"/>
    </source>
</evidence>
<gene>
    <name evidence="8" type="ORF">ACFSKL_20650</name>
</gene>
<dbReference type="SUPFAM" id="SSF63829">
    <property type="entry name" value="Calcium-dependent phosphotriesterase"/>
    <property type="match status" value="1"/>
</dbReference>
<evidence type="ECO:0000256" key="2">
    <source>
        <dbReference type="ARBA" id="ARBA00012438"/>
    </source>
</evidence>
<name>A0ABW4VUF7_9BACT</name>
<dbReference type="PRINTS" id="PR00344">
    <property type="entry name" value="BCTRLSENSOR"/>
</dbReference>
<proteinExistence type="predicted"/>
<dbReference type="SUPFAM" id="SSF55874">
    <property type="entry name" value="ATPase domain of HSP90 chaperone/DNA topoisomerase II/histidine kinase"/>
    <property type="match status" value="1"/>
</dbReference>
<comment type="catalytic activity">
    <reaction evidence="1">
        <text>ATP + protein L-histidine = ADP + protein N-phospho-L-histidine.</text>
        <dbReference type="EC" id="2.7.13.3"/>
    </reaction>
</comment>
<dbReference type="Pfam" id="PF07494">
    <property type="entry name" value="Reg_prop"/>
    <property type="match status" value="1"/>
</dbReference>
<dbReference type="InterPro" id="IPR036890">
    <property type="entry name" value="HATPase_C_sf"/>
</dbReference>
<dbReference type="PANTHER" id="PTHR43547">
    <property type="entry name" value="TWO-COMPONENT HISTIDINE KINASE"/>
    <property type="match status" value="1"/>
</dbReference>
<dbReference type="InterPro" id="IPR003594">
    <property type="entry name" value="HATPase_dom"/>
</dbReference>
<dbReference type="Gene3D" id="3.30.450.20">
    <property type="entry name" value="PAS domain"/>
    <property type="match status" value="1"/>
</dbReference>
<protein>
    <recommendedName>
        <fullName evidence="2">histidine kinase</fullName>
        <ecNumber evidence="2">2.7.13.3</ecNumber>
    </recommendedName>
</protein>
<feature type="transmembrane region" description="Helical" evidence="4">
    <location>
        <begin position="732"/>
        <end position="757"/>
    </location>
</feature>
<dbReference type="EMBL" id="JBHUHR010000046">
    <property type="protein sequence ID" value="MFD2037220.1"/>
    <property type="molecule type" value="Genomic_DNA"/>
</dbReference>
<dbReference type="Pfam" id="PF07495">
    <property type="entry name" value="Y_Y_Y"/>
    <property type="match status" value="1"/>
</dbReference>
<dbReference type="InterPro" id="IPR011123">
    <property type="entry name" value="Y_Y_Y"/>
</dbReference>
<dbReference type="InterPro" id="IPR011041">
    <property type="entry name" value="Quinoprot_gluc/sorb_DH_b-prop"/>
</dbReference>
<dbReference type="Gene3D" id="1.10.287.130">
    <property type="match status" value="1"/>
</dbReference>
<dbReference type="SUPFAM" id="SSF50952">
    <property type="entry name" value="Soluble quinoprotein glucose dehydrogenase"/>
    <property type="match status" value="1"/>
</dbReference>
<evidence type="ECO:0000256" key="4">
    <source>
        <dbReference type="SAM" id="Phobius"/>
    </source>
</evidence>
<dbReference type="InterPro" id="IPR013783">
    <property type="entry name" value="Ig-like_fold"/>
</dbReference>
<dbReference type="SMART" id="SM00388">
    <property type="entry name" value="HisKA"/>
    <property type="match status" value="1"/>
</dbReference>
<dbReference type="NCBIfam" id="TIGR00229">
    <property type="entry name" value="sensory_box"/>
    <property type="match status" value="1"/>
</dbReference>
<dbReference type="CDD" id="cd00130">
    <property type="entry name" value="PAS"/>
    <property type="match status" value="1"/>
</dbReference>
<dbReference type="CDD" id="cd00082">
    <property type="entry name" value="HisKA"/>
    <property type="match status" value="1"/>
</dbReference>
<feature type="domain" description="Histidine kinase" evidence="6">
    <location>
        <begin position="925"/>
        <end position="1141"/>
    </location>
</feature>
<dbReference type="PROSITE" id="PS50109">
    <property type="entry name" value="HIS_KIN"/>
    <property type="match status" value="1"/>
</dbReference>
<reference evidence="9" key="1">
    <citation type="journal article" date="2019" name="Int. J. Syst. Evol. Microbiol.">
        <title>The Global Catalogue of Microorganisms (GCM) 10K type strain sequencing project: providing services to taxonomists for standard genome sequencing and annotation.</title>
        <authorList>
            <consortium name="The Broad Institute Genomics Platform"/>
            <consortium name="The Broad Institute Genome Sequencing Center for Infectious Disease"/>
            <person name="Wu L."/>
            <person name="Ma J."/>
        </authorList>
    </citation>
    <scope>NUCLEOTIDE SEQUENCE [LARGE SCALE GENOMIC DNA]</scope>
    <source>
        <strain evidence="9">CGMCC 1.15180</strain>
    </source>
</reference>
<dbReference type="PANTHER" id="PTHR43547:SF2">
    <property type="entry name" value="HYBRID SIGNAL TRANSDUCTION HISTIDINE KINASE C"/>
    <property type="match status" value="1"/>
</dbReference>
<comment type="caution">
    <text evidence="8">The sequence shown here is derived from an EMBL/GenBank/DDBJ whole genome shotgun (WGS) entry which is preliminary data.</text>
</comment>
<feature type="chain" id="PRO_5046793989" description="histidine kinase" evidence="5">
    <location>
        <begin position="20"/>
        <end position="1142"/>
    </location>
</feature>
<evidence type="ECO:0000256" key="1">
    <source>
        <dbReference type="ARBA" id="ARBA00000085"/>
    </source>
</evidence>
<dbReference type="Gene3D" id="2.130.10.10">
    <property type="entry name" value="YVTN repeat-like/Quinoprotein amine dehydrogenase"/>
    <property type="match status" value="3"/>
</dbReference>
<dbReference type="SMART" id="SM00091">
    <property type="entry name" value="PAS"/>
    <property type="match status" value="1"/>
</dbReference>
<dbReference type="Gene3D" id="3.30.565.10">
    <property type="entry name" value="Histidine kinase-like ATPase, C-terminal domain"/>
    <property type="match status" value="1"/>
</dbReference>
<evidence type="ECO:0000313" key="8">
    <source>
        <dbReference type="EMBL" id="MFD2037220.1"/>
    </source>
</evidence>
<feature type="domain" description="PAS" evidence="7">
    <location>
        <begin position="780"/>
        <end position="851"/>
    </location>
</feature>
<evidence type="ECO:0000256" key="5">
    <source>
        <dbReference type="SAM" id="SignalP"/>
    </source>
</evidence>
<dbReference type="InterPro" id="IPR000014">
    <property type="entry name" value="PAS"/>
</dbReference>
<dbReference type="InterPro" id="IPR035965">
    <property type="entry name" value="PAS-like_dom_sf"/>
</dbReference>
<dbReference type="InterPro" id="IPR005467">
    <property type="entry name" value="His_kinase_dom"/>
</dbReference>
<dbReference type="EC" id="2.7.13.3" evidence="2"/>
<dbReference type="InterPro" id="IPR011110">
    <property type="entry name" value="Reg_prop"/>
</dbReference>
<dbReference type="Pfam" id="PF02518">
    <property type="entry name" value="HATPase_c"/>
    <property type="match status" value="1"/>
</dbReference>
<dbReference type="InterPro" id="IPR036097">
    <property type="entry name" value="HisK_dim/P_sf"/>
</dbReference>